<sequence>MYDKLGVIKTTGPADKNYRIYINYLRFYEHLKGPAYNPVLVHGPKVKTDRR</sequence>
<name>A0ABD3FHQ8_9STRA</name>
<reference evidence="1 2" key="1">
    <citation type="submission" date="2024-09" db="EMBL/GenBank/DDBJ databases">
        <title>Genome sequencing and assembly of Phytophthora oleae, isolate VK10A, causative agent of rot of olive drupes.</title>
        <authorList>
            <person name="Conti Taguali S."/>
            <person name="Riolo M."/>
            <person name="La Spada F."/>
            <person name="Cacciola S.O."/>
            <person name="Dionisio G."/>
        </authorList>
    </citation>
    <scope>NUCLEOTIDE SEQUENCE [LARGE SCALE GENOMIC DNA]</scope>
    <source>
        <strain evidence="1 2">VK10A</strain>
    </source>
</reference>
<organism evidence="1 2">
    <name type="scientific">Phytophthora oleae</name>
    <dbReference type="NCBI Taxonomy" id="2107226"/>
    <lineage>
        <taxon>Eukaryota</taxon>
        <taxon>Sar</taxon>
        <taxon>Stramenopiles</taxon>
        <taxon>Oomycota</taxon>
        <taxon>Peronosporomycetes</taxon>
        <taxon>Peronosporales</taxon>
        <taxon>Peronosporaceae</taxon>
        <taxon>Phytophthora</taxon>
    </lineage>
</organism>
<accession>A0ABD3FHQ8</accession>
<comment type="caution">
    <text evidence="1">The sequence shown here is derived from an EMBL/GenBank/DDBJ whole genome shotgun (WGS) entry which is preliminary data.</text>
</comment>
<gene>
    <name evidence="1" type="ORF">V7S43_008701</name>
</gene>
<dbReference type="Proteomes" id="UP001632037">
    <property type="component" value="Unassembled WGS sequence"/>
</dbReference>
<dbReference type="EMBL" id="JBIMZQ010000017">
    <property type="protein sequence ID" value="KAL3666453.1"/>
    <property type="molecule type" value="Genomic_DNA"/>
</dbReference>
<protein>
    <submittedName>
        <fullName evidence="1">Uncharacterized protein</fullName>
    </submittedName>
</protein>
<proteinExistence type="predicted"/>
<evidence type="ECO:0000313" key="2">
    <source>
        <dbReference type="Proteomes" id="UP001632037"/>
    </source>
</evidence>
<keyword evidence="2" id="KW-1185">Reference proteome</keyword>
<dbReference type="AlphaFoldDB" id="A0ABD3FHQ8"/>
<evidence type="ECO:0000313" key="1">
    <source>
        <dbReference type="EMBL" id="KAL3666453.1"/>
    </source>
</evidence>